<dbReference type="EMBL" id="WKKF01000007">
    <property type="protein sequence ID" value="MRX55874.1"/>
    <property type="molecule type" value="Genomic_DNA"/>
</dbReference>
<keyword evidence="1" id="KW-0812">Transmembrane</keyword>
<evidence type="ECO:0000313" key="3">
    <source>
        <dbReference type="Proteomes" id="UP000441585"/>
    </source>
</evidence>
<feature type="transmembrane region" description="Helical" evidence="1">
    <location>
        <begin position="44"/>
        <end position="63"/>
    </location>
</feature>
<organism evidence="2 3">
    <name type="scientific">Metabacillus idriensis</name>
    <dbReference type="NCBI Taxonomy" id="324768"/>
    <lineage>
        <taxon>Bacteria</taxon>
        <taxon>Bacillati</taxon>
        <taxon>Bacillota</taxon>
        <taxon>Bacilli</taxon>
        <taxon>Bacillales</taxon>
        <taxon>Bacillaceae</taxon>
        <taxon>Metabacillus</taxon>
    </lineage>
</organism>
<protein>
    <submittedName>
        <fullName evidence="2">TIGR04086 family membrane protein</fullName>
    </submittedName>
</protein>
<keyword evidence="3" id="KW-1185">Reference proteome</keyword>
<dbReference type="InterPro" id="IPR023804">
    <property type="entry name" value="DUF3792_TM"/>
</dbReference>
<reference evidence="2 3" key="1">
    <citation type="submission" date="2019-11" db="EMBL/GenBank/DDBJ databases">
        <title>Bacillus idriensis genome.</title>
        <authorList>
            <person name="Konopka E.N."/>
            <person name="Newman J.D."/>
        </authorList>
    </citation>
    <scope>NUCLEOTIDE SEQUENCE [LARGE SCALE GENOMIC DNA]</scope>
    <source>
        <strain evidence="2 3">DSM 19097</strain>
    </source>
</reference>
<dbReference type="Pfam" id="PF12670">
    <property type="entry name" value="DUF3792"/>
    <property type="match status" value="1"/>
</dbReference>
<dbReference type="NCBIfam" id="TIGR04086">
    <property type="entry name" value="TIGR04086_membr"/>
    <property type="match status" value="1"/>
</dbReference>
<feature type="transmembrane region" description="Helical" evidence="1">
    <location>
        <begin position="102"/>
        <end position="121"/>
    </location>
</feature>
<name>A0A6I2MEU9_9BACI</name>
<keyword evidence="1" id="KW-0472">Membrane</keyword>
<sequence>METRRWGKAILYGLSSILLAALATSLLFSLLLKFTGLTEDSIKWFILGLSFLAVFIGGFIAGGKGKERGWLVGGTTAVLYTLIIFLFQFLGYGKTFTMEQTMYHGGFLAIAMLGGVMGVNLSGSSK</sequence>
<dbReference type="AlphaFoldDB" id="A0A6I2MEU9"/>
<accession>A0A6I2MEU9</accession>
<gene>
    <name evidence="2" type="ORF">GJU41_18080</name>
</gene>
<dbReference type="Proteomes" id="UP000441585">
    <property type="component" value="Unassembled WGS sequence"/>
</dbReference>
<feature type="transmembrane region" description="Helical" evidence="1">
    <location>
        <begin position="9"/>
        <end position="32"/>
    </location>
</feature>
<keyword evidence="1" id="KW-1133">Transmembrane helix</keyword>
<evidence type="ECO:0000256" key="1">
    <source>
        <dbReference type="SAM" id="Phobius"/>
    </source>
</evidence>
<feature type="transmembrane region" description="Helical" evidence="1">
    <location>
        <begin position="70"/>
        <end position="90"/>
    </location>
</feature>
<comment type="caution">
    <text evidence="2">The sequence shown here is derived from an EMBL/GenBank/DDBJ whole genome shotgun (WGS) entry which is preliminary data.</text>
</comment>
<evidence type="ECO:0000313" key="2">
    <source>
        <dbReference type="EMBL" id="MRX55874.1"/>
    </source>
</evidence>
<dbReference type="RefSeq" id="WP_070879766.1">
    <property type="nucleotide sequence ID" value="NZ_CAJGAA010000003.1"/>
</dbReference>
<proteinExistence type="predicted"/>